<evidence type="ECO:0000259" key="8">
    <source>
        <dbReference type="Pfam" id="PF02687"/>
    </source>
</evidence>
<gene>
    <name evidence="9" type="ORF">CLV52_2545</name>
</gene>
<dbReference type="EMBL" id="SOAM01000002">
    <property type="protein sequence ID" value="TDS77587.1"/>
    <property type="molecule type" value="Genomic_DNA"/>
</dbReference>
<feature type="transmembrane region" description="Helical" evidence="7">
    <location>
        <begin position="497"/>
        <end position="517"/>
    </location>
</feature>
<protein>
    <submittedName>
        <fullName evidence="9">FtsX-like permease family protein</fullName>
    </submittedName>
</protein>
<feature type="transmembrane region" description="Helical" evidence="7">
    <location>
        <begin position="452"/>
        <end position="476"/>
    </location>
</feature>
<feature type="transmembrane region" description="Helical" evidence="7">
    <location>
        <begin position="327"/>
        <end position="352"/>
    </location>
</feature>
<comment type="similarity">
    <text evidence="6">Belongs to the ABC-4 integral membrane protein family.</text>
</comment>
<feature type="transmembrane region" description="Helical" evidence="7">
    <location>
        <begin position="372"/>
        <end position="397"/>
    </location>
</feature>
<feature type="transmembrane region" description="Helical" evidence="7">
    <location>
        <begin position="922"/>
        <end position="953"/>
    </location>
</feature>
<dbReference type="Proteomes" id="UP000295344">
    <property type="component" value="Unassembled WGS sequence"/>
</dbReference>
<feature type="transmembrane region" description="Helical" evidence="7">
    <location>
        <begin position="418"/>
        <end position="440"/>
    </location>
</feature>
<evidence type="ECO:0000256" key="4">
    <source>
        <dbReference type="ARBA" id="ARBA00022989"/>
    </source>
</evidence>
<dbReference type="OrthoDB" id="3275641at2"/>
<keyword evidence="4 7" id="KW-1133">Transmembrane helix</keyword>
<feature type="transmembrane region" description="Helical" evidence="7">
    <location>
        <begin position="282"/>
        <end position="304"/>
    </location>
</feature>
<feature type="transmembrane region" description="Helical" evidence="7">
    <location>
        <begin position="973"/>
        <end position="999"/>
    </location>
</feature>
<comment type="caution">
    <text evidence="9">The sequence shown here is derived from an EMBL/GenBank/DDBJ whole genome shotgun (WGS) entry which is preliminary data.</text>
</comment>
<keyword evidence="5 7" id="KW-0472">Membrane</keyword>
<dbReference type="PANTHER" id="PTHR30572">
    <property type="entry name" value="MEMBRANE COMPONENT OF TRANSPORTER-RELATED"/>
    <property type="match status" value="1"/>
</dbReference>
<reference evidence="9 10" key="1">
    <citation type="submission" date="2019-03" db="EMBL/GenBank/DDBJ databases">
        <title>Genomic Encyclopedia of Archaeal and Bacterial Type Strains, Phase II (KMG-II): from individual species to whole genera.</title>
        <authorList>
            <person name="Goeker M."/>
        </authorList>
    </citation>
    <scope>NUCLEOTIDE SEQUENCE [LARGE SCALE GENOMIC DNA]</scope>
    <source>
        <strain evidence="9 10">DSM 24782</strain>
    </source>
</reference>
<keyword evidence="10" id="KW-1185">Reference proteome</keyword>
<dbReference type="InterPro" id="IPR050250">
    <property type="entry name" value="Macrolide_Exporter_MacB"/>
</dbReference>
<feature type="transmembrane region" description="Helical" evidence="7">
    <location>
        <begin position="873"/>
        <end position="902"/>
    </location>
</feature>
<evidence type="ECO:0000256" key="2">
    <source>
        <dbReference type="ARBA" id="ARBA00022475"/>
    </source>
</evidence>
<feature type="domain" description="ABC3 transporter permease C-terminal" evidence="8">
    <location>
        <begin position="883"/>
        <end position="996"/>
    </location>
</feature>
<dbReference type="RefSeq" id="WP_133766640.1">
    <property type="nucleotide sequence ID" value="NZ_BAAARP010000004.1"/>
</dbReference>
<comment type="subcellular location">
    <subcellularLocation>
        <location evidence="1">Cell membrane</location>
        <topology evidence="1">Multi-pass membrane protein</topology>
    </subcellularLocation>
</comment>
<evidence type="ECO:0000313" key="10">
    <source>
        <dbReference type="Proteomes" id="UP000295344"/>
    </source>
</evidence>
<proteinExistence type="inferred from homology"/>
<evidence type="ECO:0000256" key="3">
    <source>
        <dbReference type="ARBA" id="ARBA00022692"/>
    </source>
</evidence>
<organism evidence="9 10">
    <name type="scientific">Amnibacterium kyonggiense</name>
    <dbReference type="NCBI Taxonomy" id="595671"/>
    <lineage>
        <taxon>Bacteria</taxon>
        <taxon>Bacillati</taxon>
        <taxon>Actinomycetota</taxon>
        <taxon>Actinomycetes</taxon>
        <taxon>Micrococcales</taxon>
        <taxon>Microbacteriaceae</taxon>
        <taxon>Amnibacterium</taxon>
    </lineage>
</organism>
<dbReference type="InterPro" id="IPR003838">
    <property type="entry name" value="ABC3_permease_C"/>
</dbReference>
<evidence type="ECO:0000256" key="5">
    <source>
        <dbReference type="ARBA" id="ARBA00023136"/>
    </source>
</evidence>
<dbReference type="GO" id="GO:0022857">
    <property type="term" value="F:transmembrane transporter activity"/>
    <property type="evidence" value="ECO:0007669"/>
    <property type="project" value="TreeGrafter"/>
</dbReference>
<keyword evidence="2" id="KW-1003">Cell membrane</keyword>
<evidence type="ECO:0000313" key="9">
    <source>
        <dbReference type="EMBL" id="TDS77587.1"/>
    </source>
</evidence>
<keyword evidence="3 7" id="KW-0812">Transmembrane</keyword>
<evidence type="ECO:0000256" key="6">
    <source>
        <dbReference type="ARBA" id="ARBA00038076"/>
    </source>
</evidence>
<name>A0A4R7FMB2_9MICO</name>
<sequence>MPGLVLRALRWRAGLSLTVWICAVVVCAGAALGPVFALAAAESGLQDVLREAGASTGVRLLGTVDGSPQVTLAQAQQRLTAAERLPGIAHRPDRIGSLYVQADGAVGSGVMHTRMVWRDGVCSQVRLTAGRCPTGPGEAMVSSRSVSAELGWKVGEQLTLTSTVDGFSTDVRIVGAYTPISTASPRWSGQSYFQIGQDKDGIPFTDTVFVSRPTFGALPPTALMQQAVDLPLDDASVRIADLDGLRAQLGTLRAETRGRFTVSSDIGAVLDDARTAQARIDAATALVVLQLCVLGWLVLHRVLVDTVEARSADIALAKLRGFRRLQLLRFGLGEPFVLLLVAVPVGAALAYAGALLLTRAVLLPATPVVFPWQAGLALVAAVAGGVGAIVQSAWSALRRPVLDQWRRTSTNRHGTRTGVIADVAVAVVALAAFVALRAAGPGGGPVTLIGPGLLVSAAGFGGARLLPVVLRAAVPATAASRRIALFLAVRQVARRPAGLRLVALLTVAVGLAVFGVGGQVVASGNRATRAAAEIGAARVVALQYTPGEDVVAQVRRADPQERWAAAAAEWLGFGGDQVPGAVLAVDASRLAAVGARADGLLAPAPAAALLTRGAVDPTVVRGRSMAVRITVTDPSGGPLPRIRFDLRAVDGSALQVNSDTLRPGTAEYRAAVPCARGCQLAGIDVSSDARATGTVSGTMRIDRLSVDGAAVDTGFARSGSWRAADPLGDARDRVRATSEGLEDRFSVGSGGTGGLVHGDVLDPVPAVVGGHGAASPRIGAKPSTQASDGSSVRLRVVDAAPVVPVVLDDGVLVDLRSFQAALPTFAVDAQWSVWLGPRAPKDAVERLRAQGLVVDGGTSIAARDAELTRQGPALALLLLAVCAVTGALLAMGGTAVSIGAAVRRRSYEAAALGTVGIRRGQLYGAALVEQLLLLGTAVVVGVPAGVLALVLALPAVPQFADDSPVPLAALPPALPIVLCAVVLVALVTVTVLVSAARVVRAGSATRLREAEE</sequence>
<accession>A0A4R7FMB2</accession>
<dbReference type="AlphaFoldDB" id="A0A4R7FMB2"/>
<dbReference type="Pfam" id="PF02687">
    <property type="entry name" value="FtsX"/>
    <property type="match status" value="1"/>
</dbReference>
<dbReference type="GO" id="GO:0005886">
    <property type="term" value="C:plasma membrane"/>
    <property type="evidence" value="ECO:0007669"/>
    <property type="project" value="UniProtKB-SubCell"/>
</dbReference>
<dbReference type="PANTHER" id="PTHR30572:SF4">
    <property type="entry name" value="ABC TRANSPORTER PERMEASE YTRF"/>
    <property type="match status" value="1"/>
</dbReference>
<evidence type="ECO:0000256" key="1">
    <source>
        <dbReference type="ARBA" id="ARBA00004651"/>
    </source>
</evidence>
<evidence type="ECO:0000256" key="7">
    <source>
        <dbReference type="SAM" id="Phobius"/>
    </source>
</evidence>